<dbReference type="InterPro" id="IPR011055">
    <property type="entry name" value="Dup_hybrid_motif"/>
</dbReference>
<keyword evidence="2" id="KW-0645">Protease</keyword>
<dbReference type="InterPro" id="IPR050570">
    <property type="entry name" value="Cell_wall_metabolism_enzyme"/>
</dbReference>
<evidence type="ECO:0000256" key="6">
    <source>
        <dbReference type="ARBA" id="ARBA00023049"/>
    </source>
</evidence>
<name>X5M859_9HYPH</name>
<gene>
    <name evidence="11" type="ORF">BN1012_Phect1239</name>
</gene>
<feature type="coiled-coil region" evidence="7">
    <location>
        <begin position="159"/>
        <end position="207"/>
    </location>
</feature>
<evidence type="ECO:0000313" key="11">
    <source>
        <dbReference type="EMBL" id="CDO59453.1"/>
    </source>
</evidence>
<proteinExistence type="predicted"/>
<feature type="domain" description="M23ase beta-sheet core" evidence="10">
    <location>
        <begin position="297"/>
        <end position="407"/>
    </location>
</feature>
<keyword evidence="6" id="KW-0482">Metalloprotease</keyword>
<dbReference type="GO" id="GO:0004222">
    <property type="term" value="F:metalloendopeptidase activity"/>
    <property type="evidence" value="ECO:0007669"/>
    <property type="project" value="TreeGrafter"/>
</dbReference>
<evidence type="ECO:0000313" key="12">
    <source>
        <dbReference type="Proteomes" id="UP000032160"/>
    </source>
</evidence>
<dbReference type="STRING" id="1458461.BN1012_Phect1239"/>
<keyword evidence="5" id="KW-0862">Zinc</keyword>
<keyword evidence="12" id="KW-1185">Reference proteome</keyword>
<comment type="cofactor">
    <cofactor evidence="1">
        <name>Zn(2+)</name>
        <dbReference type="ChEBI" id="CHEBI:29105"/>
    </cofactor>
</comment>
<keyword evidence="9" id="KW-0732">Signal</keyword>
<evidence type="ECO:0000256" key="8">
    <source>
        <dbReference type="SAM" id="MobiDB-lite"/>
    </source>
</evidence>
<dbReference type="SUPFAM" id="SSF51261">
    <property type="entry name" value="Duplicated hybrid motif"/>
    <property type="match status" value="1"/>
</dbReference>
<dbReference type="CDD" id="cd12797">
    <property type="entry name" value="M23_peptidase"/>
    <property type="match status" value="1"/>
</dbReference>
<feature type="region of interest" description="Disordered" evidence="8">
    <location>
        <begin position="370"/>
        <end position="389"/>
    </location>
</feature>
<protein>
    <submittedName>
        <fullName evidence="11">Periplasmic septal ring factor with murein hydrolase activity EnvC/YibP</fullName>
    </submittedName>
</protein>
<dbReference type="AlphaFoldDB" id="X5M859"/>
<dbReference type="GO" id="GO:0046872">
    <property type="term" value="F:metal ion binding"/>
    <property type="evidence" value="ECO:0007669"/>
    <property type="project" value="UniProtKB-KW"/>
</dbReference>
<sequence length="418" mass="44079">MRQHRDISFTATLAVALIGAFAVALPAGHAQETRIDPAQAEELMEVERALGGASSSRDAAEAKAKAAARAVLRLREELVAAGDRAAALESAVSENQSHIEGLVAARAVSEALLATRREQLVESLAALQRLDLEPPPALLVKPQDALAAARGAMLLGTLVPELKDVADDLSRQIKSLEDLTRTITSQREQLTQDVAALEVEQRRIDELLVAKREEELISSTDAKRAADKYAELAGRARSLRDLLGGLEQDVPTFAALRPGDDAETAPPAFSTLRGTLRSPATGRIVQRFGTDDGSGSPSQGVSLRARAGGQVVSPADAEIVFAGPFRSYGNVLIITPGDNYLIVIAGLAEIYAGPGQQLLAGEPIGRLPTGATAANGGQNGRPEAGRGAGNTPVLYIEMRKDGKPVDPAPWIRFQSRPA</sequence>
<accession>X5M859</accession>
<dbReference type="PANTHER" id="PTHR21666">
    <property type="entry name" value="PEPTIDASE-RELATED"/>
    <property type="match status" value="1"/>
</dbReference>
<dbReference type="EMBL" id="HG966617">
    <property type="protein sequence ID" value="CDO59453.1"/>
    <property type="molecule type" value="Genomic_DNA"/>
</dbReference>
<evidence type="ECO:0000256" key="1">
    <source>
        <dbReference type="ARBA" id="ARBA00001947"/>
    </source>
</evidence>
<evidence type="ECO:0000256" key="5">
    <source>
        <dbReference type="ARBA" id="ARBA00022833"/>
    </source>
</evidence>
<dbReference type="HOGENOM" id="CLU_029425_15_0_5"/>
<evidence type="ECO:0000259" key="10">
    <source>
        <dbReference type="Pfam" id="PF01551"/>
    </source>
</evidence>
<evidence type="ECO:0000256" key="3">
    <source>
        <dbReference type="ARBA" id="ARBA00022723"/>
    </source>
</evidence>
<feature type="chain" id="PRO_5004959932" evidence="9">
    <location>
        <begin position="25"/>
        <end position="418"/>
    </location>
</feature>
<keyword evidence="4 11" id="KW-0378">Hydrolase</keyword>
<dbReference type="InterPro" id="IPR016047">
    <property type="entry name" value="M23ase_b-sheet_dom"/>
</dbReference>
<evidence type="ECO:0000256" key="4">
    <source>
        <dbReference type="ARBA" id="ARBA00022801"/>
    </source>
</evidence>
<dbReference type="Pfam" id="PF01551">
    <property type="entry name" value="Peptidase_M23"/>
    <property type="match status" value="1"/>
</dbReference>
<feature type="signal peptide" evidence="9">
    <location>
        <begin position="1"/>
        <end position="24"/>
    </location>
</feature>
<evidence type="ECO:0000256" key="2">
    <source>
        <dbReference type="ARBA" id="ARBA00022670"/>
    </source>
</evidence>
<organism evidence="11 12">
    <name type="scientific">Candidatus Phaeomarinibacter ectocarpi</name>
    <dbReference type="NCBI Taxonomy" id="1458461"/>
    <lineage>
        <taxon>Bacteria</taxon>
        <taxon>Pseudomonadati</taxon>
        <taxon>Pseudomonadota</taxon>
        <taxon>Alphaproteobacteria</taxon>
        <taxon>Hyphomicrobiales</taxon>
        <taxon>Parvibaculaceae</taxon>
        <taxon>Candidatus Phaeomarinibacter</taxon>
    </lineage>
</organism>
<dbReference type="GO" id="GO:0006508">
    <property type="term" value="P:proteolysis"/>
    <property type="evidence" value="ECO:0007669"/>
    <property type="project" value="UniProtKB-KW"/>
</dbReference>
<dbReference type="PANTHER" id="PTHR21666:SF288">
    <property type="entry name" value="CELL DIVISION PROTEIN YTFB"/>
    <property type="match status" value="1"/>
</dbReference>
<keyword evidence="3" id="KW-0479">Metal-binding</keyword>
<dbReference type="Proteomes" id="UP000032160">
    <property type="component" value="Chromosome I"/>
</dbReference>
<keyword evidence="7" id="KW-0175">Coiled coil</keyword>
<dbReference type="KEGG" id="pect:BN1012_Phect1239"/>
<evidence type="ECO:0000256" key="7">
    <source>
        <dbReference type="SAM" id="Coils"/>
    </source>
</evidence>
<evidence type="ECO:0000256" key="9">
    <source>
        <dbReference type="SAM" id="SignalP"/>
    </source>
</evidence>
<reference evidence="11 12" key="1">
    <citation type="journal article" date="2014" name="Front. Genet.">
        <title>Genome and metabolic network of "Candidatus Phaeomarinobacter ectocarpi" Ec32, a new candidate genus of Alphaproteobacteria frequently associated with brown algae.</title>
        <authorList>
            <person name="Dittami S.M."/>
            <person name="Barbeyron T."/>
            <person name="Boyen C."/>
            <person name="Cambefort J."/>
            <person name="Collet G."/>
            <person name="Delage L."/>
            <person name="Gobet A."/>
            <person name="Groisillier A."/>
            <person name="Leblanc C."/>
            <person name="Michel G."/>
            <person name="Scornet D."/>
            <person name="Siegel A."/>
            <person name="Tapia J.E."/>
            <person name="Tonon T."/>
        </authorList>
    </citation>
    <scope>NUCLEOTIDE SEQUENCE [LARGE SCALE GENOMIC DNA]</scope>
    <source>
        <strain evidence="11 12">Ec32</strain>
    </source>
</reference>
<dbReference type="Gene3D" id="2.70.70.10">
    <property type="entry name" value="Glucose Permease (Domain IIA)"/>
    <property type="match status" value="1"/>
</dbReference>
<dbReference type="RefSeq" id="WP_043950099.1">
    <property type="nucleotide sequence ID" value="NZ_HG966617.1"/>
</dbReference>